<reference evidence="1 2" key="1">
    <citation type="submission" date="2018-09" db="EMBL/GenBank/DDBJ databases">
        <title>Genomic investigation of the strawberry pathogen Phytophthora fragariae indicates pathogenicity is determined by transcriptional variation in three key races.</title>
        <authorList>
            <person name="Adams T.M."/>
            <person name="Armitage A.D."/>
            <person name="Sobczyk M.K."/>
            <person name="Bates H.J."/>
            <person name="Dunwell J.M."/>
            <person name="Nellist C.F."/>
            <person name="Harrison R.J."/>
        </authorList>
    </citation>
    <scope>NUCLEOTIDE SEQUENCE [LARGE SCALE GENOMIC DNA]</scope>
    <source>
        <strain evidence="1 2">SCRP324</strain>
    </source>
</reference>
<evidence type="ECO:0000313" key="2">
    <source>
        <dbReference type="Proteomes" id="UP000435112"/>
    </source>
</evidence>
<accession>A0A6A3G1U4</accession>
<feature type="non-terminal residue" evidence="1">
    <location>
        <position position="1"/>
    </location>
</feature>
<comment type="caution">
    <text evidence="1">The sequence shown here is derived from an EMBL/GenBank/DDBJ whole genome shotgun (WGS) entry which is preliminary data.</text>
</comment>
<dbReference type="Proteomes" id="UP000435112">
    <property type="component" value="Unassembled WGS sequence"/>
</dbReference>
<name>A0A6A3G1U4_9STRA</name>
<gene>
    <name evidence="1" type="ORF">PR002_g32668</name>
</gene>
<organism evidence="1 2">
    <name type="scientific">Phytophthora rubi</name>
    <dbReference type="NCBI Taxonomy" id="129364"/>
    <lineage>
        <taxon>Eukaryota</taxon>
        <taxon>Sar</taxon>
        <taxon>Stramenopiles</taxon>
        <taxon>Oomycota</taxon>
        <taxon>Peronosporomycetes</taxon>
        <taxon>Peronosporales</taxon>
        <taxon>Peronosporaceae</taxon>
        <taxon>Phytophthora</taxon>
    </lineage>
</organism>
<proteinExistence type="predicted"/>
<sequence length="28" mass="3240">EGPLLVRMQVEMQDDYNAAVSVRDERMS</sequence>
<evidence type="ECO:0000313" key="1">
    <source>
        <dbReference type="EMBL" id="KAE8952474.1"/>
    </source>
</evidence>
<dbReference type="AlphaFoldDB" id="A0A6A3G1U4"/>
<dbReference type="EMBL" id="QXFU01011491">
    <property type="protein sequence ID" value="KAE8952474.1"/>
    <property type="molecule type" value="Genomic_DNA"/>
</dbReference>
<protein>
    <submittedName>
        <fullName evidence="1">Uncharacterized protein</fullName>
    </submittedName>
</protein>